<evidence type="ECO:0000313" key="2">
    <source>
        <dbReference type="EMBL" id="TXG91463.1"/>
    </source>
</evidence>
<dbReference type="EMBL" id="QRCM01000001">
    <property type="protein sequence ID" value="TXG91463.1"/>
    <property type="molecule type" value="Genomic_DNA"/>
</dbReference>
<sequence>MAVTSVYPVLMSRDVATAATFYRTALGFETTFETDWYVSLKAGEFELAILAHEHGTVPEGYGTPPSGVIVNVEVDDVDAVHERLTTEFGLDPVLSLRSESFGQRHFIVAAPDGVLVDVIEPIAPDADFAQAYTGA</sequence>
<dbReference type="InterPro" id="IPR037523">
    <property type="entry name" value="VOC_core"/>
</dbReference>
<dbReference type="InterPro" id="IPR004360">
    <property type="entry name" value="Glyas_Fos-R_dOase_dom"/>
</dbReference>
<dbReference type="RefSeq" id="WP_010838645.1">
    <property type="nucleotide sequence ID" value="NZ_QRCM01000001.1"/>
</dbReference>
<gene>
    <name evidence="2" type="ORF">DW322_16195</name>
</gene>
<feature type="domain" description="VOC" evidence="1">
    <location>
        <begin position="4"/>
        <end position="121"/>
    </location>
</feature>
<dbReference type="PROSITE" id="PS51819">
    <property type="entry name" value="VOC"/>
    <property type="match status" value="1"/>
</dbReference>
<protein>
    <submittedName>
        <fullName evidence="2">Glyoxalase</fullName>
    </submittedName>
</protein>
<comment type="caution">
    <text evidence="2">The sequence shown here is derived from an EMBL/GenBank/DDBJ whole genome shotgun (WGS) entry which is preliminary data.</text>
</comment>
<dbReference type="Gene3D" id="3.30.720.120">
    <property type="match status" value="1"/>
</dbReference>
<accession>A0A6P2CGC4</accession>
<proteinExistence type="predicted"/>
<dbReference type="Gene3D" id="3.30.720.110">
    <property type="match status" value="1"/>
</dbReference>
<dbReference type="AlphaFoldDB" id="A0A6P2CGC4"/>
<dbReference type="Pfam" id="PF00903">
    <property type="entry name" value="Glyoxalase"/>
    <property type="match status" value="1"/>
</dbReference>
<organism evidence="2 3">
    <name type="scientific">Rhodococcus rhodnii</name>
    <dbReference type="NCBI Taxonomy" id="38312"/>
    <lineage>
        <taxon>Bacteria</taxon>
        <taxon>Bacillati</taxon>
        <taxon>Actinomycetota</taxon>
        <taxon>Actinomycetes</taxon>
        <taxon>Mycobacteriales</taxon>
        <taxon>Nocardiaceae</taxon>
        <taxon>Rhodococcus</taxon>
    </lineage>
</organism>
<reference evidence="2 3" key="1">
    <citation type="submission" date="2018-07" db="EMBL/GenBank/DDBJ databases">
        <title>Genome sequence of Rhodococcus rhodnii ATCC 35071 from Rhodnius prolixus.</title>
        <authorList>
            <person name="Patel V."/>
            <person name="Vogel K.J."/>
        </authorList>
    </citation>
    <scope>NUCLEOTIDE SEQUENCE [LARGE SCALE GENOMIC DNA]</scope>
    <source>
        <strain evidence="2 3">ATCC 35071</strain>
    </source>
</reference>
<name>A0A6P2CGC4_9NOCA</name>
<dbReference type="SUPFAM" id="SSF54593">
    <property type="entry name" value="Glyoxalase/Bleomycin resistance protein/Dihydroxybiphenyl dioxygenase"/>
    <property type="match status" value="1"/>
</dbReference>
<dbReference type="Proteomes" id="UP000471120">
    <property type="component" value="Unassembled WGS sequence"/>
</dbReference>
<evidence type="ECO:0000313" key="3">
    <source>
        <dbReference type="Proteomes" id="UP000471120"/>
    </source>
</evidence>
<evidence type="ECO:0000259" key="1">
    <source>
        <dbReference type="PROSITE" id="PS51819"/>
    </source>
</evidence>
<dbReference type="InterPro" id="IPR029068">
    <property type="entry name" value="Glyas_Bleomycin-R_OHBP_Dase"/>
</dbReference>